<dbReference type="InterPro" id="IPR001173">
    <property type="entry name" value="Glyco_trans_2-like"/>
</dbReference>
<comment type="caution">
    <text evidence="6">The sequence shown here is derived from an EMBL/GenBank/DDBJ whole genome shotgun (WGS) entry which is preliminary data.</text>
</comment>
<dbReference type="InterPro" id="IPR029044">
    <property type="entry name" value="Nucleotide-diphossugar_trans"/>
</dbReference>
<dbReference type="Pfam" id="PF13489">
    <property type="entry name" value="Methyltransf_23"/>
    <property type="match status" value="1"/>
</dbReference>
<protein>
    <submittedName>
        <fullName evidence="6">Glycosyltransferase family 2 protein</fullName>
    </submittedName>
</protein>
<dbReference type="CDD" id="cd04186">
    <property type="entry name" value="GT_2_like_c"/>
    <property type="match status" value="1"/>
</dbReference>
<dbReference type="Proteomes" id="UP000886725">
    <property type="component" value="Unassembled WGS sequence"/>
</dbReference>
<evidence type="ECO:0000313" key="6">
    <source>
        <dbReference type="EMBL" id="HIQ65047.1"/>
    </source>
</evidence>
<comment type="pathway">
    <text evidence="1">Cell wall biogenesis; cell wall polysaccharide biosynthesis.</text>
</comment>
<evidence type="ECO:0000313" key="7">
    <source>
        <dbReference type="Proteomes" id="UP000886725"/>
    </source>
</evidence>
<reference evidence="6" key="1">
    <citation type="submission" date="2020-10" db="EMBL/GenBank/DDBJ databases">
        <authorList>
            <person name="Gilroy R."/>
        </authorList>
    </citation>
    <scope>NUCLEOTIDE SEQUENCE</scope>
    <source>
        <strain evidence="6">CHK165-10780</strain>
    </source>
</reference>
<keyword evidence="4" id="KW-0808">Transferase</keyword>
<proteinExistence type="inferred from homology"/>
<dbReference type="InterPro" id="IPR029063">
    <property type="entry name" value="SAM-dependent_MTases_sf"/>
</dbReference>
<feature type="domain" description="Glycosyltransferase 2-like" evidence="5">
    <location>
        <begin position="6"/>
        <end position="175"/>
    </location>
</feature>
<dbReference type="PANTHER" id="PTHR43179:SF12">
    <property type="entry name" value="GALACTOFURANOSYLTRANSFERASE GLFT2"/>
    <property type="match status" value="1"/>
</dbReference>
<comment type="similarity">
    <text evidence="2">Belongs to the glycosyltransferase 2 family.</text>
</comment>
<evidence type="ECO:0000256" key="2">
    <source>
        <dbReference type="ARBA" id="ARBA00006739"/>
    </source>
</evidence>
<reference evidence="6" key="2">
    <citation type="journal article" date="2021" name="PeerJ">
        <title>Extensive microbial diversity within the chicken gut microbiome revealed by metagenomics and culture.</title>
        <authorList>
            <person name="Gilroy R."/>
            <person name="Ravi A."/>
            <person name="Getino M."/>
            <person name="Pursley I."/>
            <person name="Horton D.L."/>
            <person name="Alikhan N.F."/>
            <person name="Baker D."/>
            <person name="Gharbi K."/>
            <person name="Hall N."/>
            <person name="Watson M."/>
            <person name="Adriaenssens E.M."/>
            <person name="Foster-Nyarko E."/>
            <person name="Jarju S."/>
            <person name="Secka A."/>
            <person name="Antonio M."/>
            <person name="Oren A."/>
            <person name="Chaudhuri R.R."/>
            <person name="La Ragione R."/>
            <person name="Hildebrand F."/>
            <person name="Pallen M.J."/>
        </authorList>
    </citation>
    <scope>NUCLEOTIDE SEQUENCE</scope>
    <source>
        <strain evidence="6">CHK165-10780</strain>
    </source>
</reference>
<dbReference type="SUPFAM" id="SSF53335">
    <property type="entry name" value="S-adenosyl-L-methionine-dependent methyltransferases"/>
    <property type="match status" value="1"/>
</dbReference>
<dbReference type="EMBL" id="DVFU01000094">
    <property type="protein sequence ID" value="HIQ65047.1"/>
    <property type="molecule type" value="Genomic_DNA"/>
</dbReference>
<dbReference type="Pfam" id="PF00535">
    <property type="entry name" value="Glycos_transf_2"/>
    <property type="match status" value="1"/>
</dbReference>
<dbReference type="Gene3D" id="3.40.50.150">
    <property type="entry name" value="Vaccinia Virus protein VP39"/>
    <property type="match status" value="1"/>
</dbReference>
<dbReference type="PANTHER" id="PTHR43179">
    <property type="entry name" value="RHAMNOSYLTRANSFERASE WBBL"/>
    <property type="match status" value="1"/>
</dbReference>
<evidence type="ECO:0000256" key="1">
    <source>
        <dbReference type="ARBA" id="ARBA00004776"/>
    </source>
</evidence>
<organism evidence="6 7">
    <name type="scientific">Candidatus Faecenecus gallistercoris</name>
    <dbReference type="NCBI Taxonomy" id="2840793"/>
    <lineage>
        <taxon>Bacteria</taxon>
        <taxon>Bacillati</taxon>
        <taxon>Bacillota</taxon>
        <taxon>Bacillota incertae sedis</taxon>
        <taxon>Candidatus Faecenecus</taxon>
    </lineage>
</organism>
<gene>
    <name evidence="6" type="ORF">IAC85_04835</name>
</gene>
<dbReference type="GO" id="GO:0016757">
    <property type="term" value="F:glycosyltransferase activity"/>
    <property type="evidence" value="ECO:0007669"/>
    <property type="project" value="UniProtKB-KW"/>
</dbReference>
<name>A0A9D1CKR0_9FIRM</name>
<sequence>MKRNVSIIILTYNQLECTKACIESIRQYTNPNCYELIIVDNASTDGTSAWLKDQKDIIYQLNSKNEGFPKGCNIGISLANPENHILLLNNDTIVTTNWLENLQNALESDEKIGAVGAMSNHNDNRQGAPFTYTSVEEMQKLAKQNNIKTNEKELEDKVFLIGFCLLIKNEVMHQIGTLDEGYSPGYIEDNDLSLRILKLGYRLVLCHNVFIHHELGTSFRKDWTKFYRILNKNRKYFYQKWKFSAFAFDEGKNYSMPLITDAKKVLEISSGIGVTALMLRYQLKDVNVVGVEKDANKRKICELLIPTVSKLDDVKEMDFDLILIGDALENVKNPKRYLKKISKKLKSGGKIIGEIQNVASITSLRHFLNDTWYDSKKRLYTISDIWNLFLSEGFYDGKYFGWCKQRTEEENQILEQFQKYPFRNLEITTYAFSFTKK</sequence>
<evidence type="ECO:0000256" key="3">
    <source>
        <dbReference type="ARBA" id="ARBA00022676"/>
    </source>
</evidence>
<keyword evidence="3" id="KW-0328">Glycosyltransferase</keyword>
<dbReference type="AlphaFoldDB" id="A0A9D1CKR0"/>
<accession>A0A9D1CKR0</accession>
<dbReference type="Gene3D" id="3.90.550.10">
    <property type="entry name" value="Spore Coat Polysaccharide Biosynthesis Protein SpsA, Chain A"/>
    <property type="match status" value="1"/>
</dbReference>
<evidence type="ECO:0000259" key="5">
    <source>
        <dbReference type="Pfam" id="PF00535"/>
    </source>
</evidence>
<evidence type="ECO:0000256" key="4">
    <source>
        <dbReference type="ARBA" id="ARBA00022679"/>
    </source>
</evidence>
<dbReference type="SUPFAM" id="SSF53448">
    <property type="entry name" value="Nucleotide-diphospho-sugar transferases"/>
    <property type="match status" value="1"/>
</dbReference>